<dbReference type="EMBL" id="AWET01000029">
    <property type="protein sequence ID" value="ERK01385.1"/>
    <property type="molecule type" value="Genomic_DNA"/>
</dbReference>
<proteinExistence type="predicted"/>
<reference evidence="2 3" key="1">
    <citation type="submission" date="2013-08" db="EMBL/GenBank/DDBJ databases">
        <authorList>
            <person name="Durkin A.S."/>
            <person name="Haft D.R."/>
            <person name="McCorrison J."/>
            <person name="Torralba M."/>
            <person name="Gillis M."/>
            <person name="Haft D.H."/>
            <person name="Methe B."/>
            <person name="Sutton G."/>
            <person name="Nelson K.E."/>
        </authorList>
    </citation>
    <scope>NUCLEOTIDE SEQUENCE [LARGE SCALE GENOMIC DNA]</scope>
    <source>
        <strain evidence="2 3">F0068</strain>
    </source>
</reference>
<protein>
    <submittedName>
        <fullName evidence="2">Putative lipoprotein</fullName>
    </submittedName>
</protein>
<evidence type="ECO:0000259" key="1">
    <source>
        <dbReference type="Pfam" id="PF26603"/>
    </source>
</evidence>
<dbReference type="PATRIC" id="fig|1081904.3.peg.1224"/>
<evidence type="ECO:0000313" key="2">
    <source>
        <dbReference type="EMBL" id="ERK01385.1"/>
    </source>
</evidence>
<dbReference type="PROSITE" id="PS51257">
    <property type="entry name" value="PROKAR_LIPOPROTEIN"/>
    <property type="match status" value="1"/>
</dbReference>
<keyword evidence="3" id="KW-1185">Reference proteome</keyword>
<dbReference type="AlphaFoldDB" id="U2MI99"/>
<evidence type="ECO:0000313" key="3">
    <source>
        <dbReference type="Proteomes" id="UP000016600"/>
    </source>
</evidence>
<feature type="domain" description="DUF8188" evidence="1">
    <location>
        <begin position="47"/>
        <end position="225"/>
    </location>
</feature>
<accession>U2MI99</accession>
<dbReference type="InterPro" id="IPR058501">
    <property type="entry name" value="DUF8188"/>
</dbReference>
<sequence length="228" mass="26820">MNKEKWLAIVLTIGSCPSGILRAIGFFVLAPLLYNACEYLFNTGNTDGLKYVDTYIKDSKIISINFPHSYDQTWFKFNSYSDRYRHKKYCYTRSFYSDSLKRYISFYMFEGVDFFNKEKRGGDLGAGRIKSYFNPDNVFLVHVNKTQLNDPKYGTKENPIPVFWHKFVSGTVDRQIKMDNTPYDRSTKSIPYFDVQDNVTAEENRLFVTEYLTRIIDKDELVRLFGKK</sequence>
<name>U2MI99_9BACT</name>
<dbReference type="RefSeq" id="WP_021583930.1">
    <property type="nucleotide sequence ID" value="NZ_AWET01000029.1"/>
</dbReference>
<gene>
    <name evidence="2" type="ORF">HMPREF1218_1620</name>
</gene>
<comment type="caution">
    <text evidence="2">The sequence shown here is derived from an EMBL/GenBank/DDBJ whole genome shotgun (WGS) entry which is preliminary data.</text>
</comment>
<dbReference type="Proteomes" id="UP000016600">
    <property type="component" value="Unassembled WGS sequence"/>
</dbReference>
<organism evidence="2 3">
    <name type="scientific">Hoylesella pleuritidis F0068</name>
    <dbReference type="NCBI Taxonomy" id="1081904"/>
    <lineage>
        <taxon>Bacteria</taxon>
        <taxon>Pseudomonadati</taxon>
        <taxon>Bacteroidota</taxon>
        <taxon>Bacteroidia</taxon>
        <taxon>Bacteroidales</taxon>
        <taxon>Prevotellaceae</taxon>
        <taxon>Hoylesella</taxon>
    </lineage>
</organism>
<dbReference type="Pfam" id="PF26603">
    <property type="entry name" value="DUF8188"/>
    <property type="match status" value="1"/>
</dbReference>
<keyword evidence="2" id="KW-0449">Lipoprotein</keyword>